<feature type="domain" description="DUF4369" evidence="3">
    <location>
        <begin position="21"/>
        <end position="111"/>
    </location>
</feature>
<evidence type="ECO:0000313" key="13">
    <source>
        <dbReference type="EMBL" id="RGW67527.1"/>
    </source>
</evidence>
<evidence type="ECO:0000313" key="17">
    <source>
        <dbReference type="Proteomes" id="UP000283672"/>
    </source>
</evidence>
<dbReference type="EMBL" id="VZBQ01000120">
    <property type="protein sequence ID" value="MQN90318.1"/>
    <property type="molecule type" value="Genomic_DNA"/>
</dbReference>
<evidence type="ECO:0000313" key="22">
    <source>
        <dbReference type="Proteomes" id="UP000420707"/>
    </source>
</evidence>
<dbReference type="Proteomes" id="UP000420635">
    <property type="component" value="Unassembled WGS sequence"/>
</dbReference>
<evidence type="ECO:0000313" key="24">
    <source>
        <dbReference type="Proteomes" id="UP000421408"/>
    </source>
</evidence>
<dbReference type="Proteomes" id="UP000261187">
    <property type="component" value="Unassembled WGS sequence"/>
</dbReference>
<dbReference type="Proteomes" id="UP001206014">
    <property type="component" value="Unassembled WGS sequence"/>
</dbReference>
<dbReference type="Proteomes" id="UP000421408">
    <property type="component" value="Unassembled WGS sequence"/>
</dbReference>
<protein>
    <submittedName>
        <fullName evidence="12">DUF4369 domain-containing protein</fullName>
    </submittedName>
</protein>
<dbReference type="InterPro" id="IPR025380">
    <property type="entry name" value="DUF4369"/>
</dbReference>
<organism evidence="12 18">
    <name type="scientific">Segatella copri</name>
    <dbReference type="NCBI Taxonomy" id="165179"/>
    <lineage>
        <taxon>Bacteria</taxon>
        <taxon>Pseudomonadati</taxon>
        <taxon>Bacteroidota</taxon>
        <taxon>Bacteroidia</taxon>
        <taxon>Bacteroidales</taxon>
        <taxon>Prevotellaceae</taxon>
        <taxon>Segatella</taxon>
    </lineage>
</organism>
<evidence type="ECO:0000313" key="4">
    <source>
        <dbReference type="EMBL" id="MCE4120723.1"/>
    </source>
</evidence>
<reference evidence="5" key="4">
    <citation type="submission" date="2022-07" db="EMBL/GenBank/DDBJ databases">
        <title>Prevotella copri.</title>
        <authorList>
            <person name="Yang C."/>
        </authorList>
    </citation>
    <scope>NUCLEOTIDE SEQUENCE</scope>
    <source>
        <strain evidence="5">HF88</strain>
    </source>
</reference>
<evidence type="ECO:0000313" key="21">
    <source>
        <dbReference type="Proteomes" id="UP000420635"/>
    </source>
</evidence>
<dbReference type="EMBL" id="QRNN01000067">
    <property type="protein sequence ID" value="RHK46646.1"/>
    <property type="molecule type" value="Genomic_DNA"/>
</dbReference>
<feature type="compositionally biased region" description="Low complexity" evidence="1">
    <location>
        <begin position="252"/>
        <end position="264"/>
    </location>
</feature>
<dbReference type="Proteomes" id="UP000284562">
    <property type="component" value="Unassembled WGS sequence"/>
</dbReference>
<dbReference type="EMBL" id="QSSA01000001">
    <property type="protein sequence ID" value="RGL64637.1"/>
    <property type="molecule type" value="Genomic_DNA"/>
</dbReference>
<gene>
    <name evidence="15" type="ORF">DW026_02735</name>
    <name evidence="14" type="ORF">DW064_12920</name>
    <name evidence="13" type="ORF">DWV60_08805</name>
    <name evidence="12" type="ORF">DWV76_07215</name>
    <name evidence="11" type="ORF">DXC61_00215</name>
    <name evidence="10" type="ORF">F7D31_08715</name>
    <name evidence="9" type="ORF">F7D59_10815</name>
    <name evidence="8" type="ORF">F7D74_12250</name>
    <name evidence="7" type="ORF">F7D90_07890</name>
    <name evidence="4" type="ORF">LYY06_00400</name>
    <name evidence="5" type="ORF">NND11_01130</name>
    <name evidence="6" type="ORF">ONT19_07610</name>
</gene>
<dbReference type="Proteomes" id="UP000283785">
    <property type="component" value="Unassembled WGS sequence"/>
</dbReference>
<evidence type="ECO:0000313" key="8">
    <source>
        <dbReference type="EMBL" id="MQN84727.1"/>
    </source>
</evidence>
<evidence type="ECO:0000313" key="7">
    <source>
        <dbReference type="EMBL" id="MQN31872.1"/>
    </source>
</evidence>
<dbReference type="Proteomes" id="UP000286077">
    <property type="component" value="Unassembled WGS sequence"/>
</dbReference>
<reference evidence="6" key="5">
    <citation type="submission" date="2022-11" db="EMBL/GenBank/DDBJ databases">
        <title>Genomic repertoires linked with pathogenic potency of arthritogenic Prevotella copri isolated from the gut of rheumatoid arthritis patients.</title>
        <authorList>
            <person name="Nii T."/>
            <person name="Maeda Y."/>
            <person name="Motooka D."/>
            <person name="Naito M."/>
            <person name="Matsumoto Y."/>
            <person name="Ogawa T."/>
            <person name="Oguro-Igashira E."/>
            <person name="Kishikawa T."/>
            <person name="Yamashita M."/>
            <person name="Koizumi S."/>
            <person name="Kurakawa T."/>
            <person name="Okumura R."/>
            <person name="Kayama H."/>
            <person name="Murakami M."/>
            <person name="Sakaguchi T."/>
            <person name="Das B."/>
            <person name="Nakamura S."/>
            <person name="Okada Y."/>
            <person name="Kumanogoh A."/>
            <person name="Takeda K."/>
        </authorList>
    </citation>
    <scope>NUCLEOTIDE SEQUENCE</scope>
    <source>
        <strain evidence="6">H019-1</strain>
    </source>
</reference>
<reference evidence="4" key="3">
    <citation type="submission" date="2021-12" db="EMBL/GenBank/DDBJ databases">
        <authorList>
            <person name="Lv X."/>
        </authorList>
    </citation>
    <scope>NUCLEOTIDE SEQUENCE</scope>
    <source>
        <strain evidence="4">HF2106</strain>
    </source>
</reference>
<accession>A0A3E4SM92</accession>
<evidence type="ECO:0000313" key="18">
    <source>
        <dbReference type="Proteomes" id="UP000283785"/>
    </source>
</evidence>
<dbReference type="Proteomes" id="UP000420707">
    <property type="component" value="Unassembled WGS sequence"/>
</dbReference>
<reference evidence="8" key="6">
    <citation type="submission" date="2022-12" db="EMBL/GenBank/DDBJ databases">
        <title>Distinct polysaccharide growth profiles of human intestinal Prevotella copri isolates.</title>
        <authorList>
            <person name="Fehlner-Peach H."/>
            <person name="Magnabosco C."/>
            <person name="Raghavan V."/>
            <person name="Scher J.U."/>
            <person name="Tett A."/>
            <person name="Cox L.M."/>
            <person name="Gottsegen C."/>
            <person name="Watters A."/>
            <person name="Wiltshire- Gordon J.D."/>
            <person name="Segata N."/>
            <person name="Bonneau R."/>
            <person name="Littman D.R."/>
        </authorList>
    </citation>
    <scope>NUCLEOTIDE SEQUENCE</scope>
    <source>
        <strain evidence="24">iAA108</strain>
        <strain evidence="8">IAA108</strain>
        <strain evidence="7">IAP146</strain>
        <strain evidence="22">iAP146</strain>
        <strain evidence="10">IAU3127</strain>
        <strain evidence="9">IP54</strain>
        <strain evidence="21">iP54</strain>
    </source>
</reference>
<dbReference type="EMBL" id="VZCC01000094">
    <property type="protein sequence ID" value="MQN84727.1"/>
    <property type="molecule type" value="Genomic_DNA"/>
</dbReference>
<evidence type="ECO:0000313" key="11">
    <source>
        <dbReference type="EMBL" id="RGL64637.1"/>
    </source>
</evidence>
<sequence>MNRIFYAFIALMALASCANSYDISGTSNVSTLDGRMLYLKILENNDFKNVDSCDVVHGQFHFQGSVDSMKMANIFMDDDPVLPLVLESGSITVKLDDTQQVVSGTPMNDKLFGFFKKYQQIQNQLRELVHKHDQAIMNGSDMVAVNKHLNEESIRLSEQEDKLITSFVTDNFNNVLGPGVFFLVTMGNQYPMLSPWIEDIMSKATDYFKNDPYVKDYYKKAQENQEIMNGTRDAQSGMQPEMEAAPQVNPDAAPAPTANELAAPTIPEKQEGQE</sequence>
<evidence type="ECO:0000313" key="6">
    <source>
        <dbReference type="EMBL" id="MCW4131459.1"/>
    </source>
</evidence>
<evidence type="ECO:0000313" key="10">
    <source>
        <dbReference type="EMBL" id="MQO92739.1"/>
    </source>
</evidence>
<dbReference type="RefSeq" id="WP_022120844.1">
    <property type="nucleotide sequence ID" value="NZ_CAXTHI010000011.1"/>
</dbReference>
<dbReference type="PROSITE" id="PS51257">
    <property type="entry name" value="PROKAR_LIPOPROTEIN"/>
    <property type="match status" value="1"/>
</dbReference>
<dbReference type="EMBL" id="VZCR01000047">
    <property type="protein sequence ID" value="MQN31872.1"/>
    <property type="molecule type" value="Genomic_DNA"/>
</dbReference>
<keyword evidence="2" id="KW-0732">Signal</keyword>
<dbReference type="Proteomes" id="UP000421283">
    <property type="component" value="Unassembled WGS sequence"/>
</dbReference>
<dbReference type="EMBL" id="JAPDVG010000001">
    <property type="protein sequence ID" value="MCW4131459.1"/>
    <property type="molecule type" value="Genomic_DNA"/>
</dbReference>
<dbReference type="EMBL" id="QROP01000004">
    <property type="protein sequence ID" value="RHL41540.1"/>
    <property type="molecule type" value="Genomic_DNA"/>
</dbReference>
<feature type="compositionally biased region" description="Polar residues" evidence="1">
    <location>
        <begin position="228"/>
        <end position="238"/>
    </location>
</feature>
<evidence type="ECO:0000313" key="9">
    <source>
        <dbReference type="EMBL" id="MQN90318.1"/>
    </source>
</evidence>
<dbReference type="Proteomes" id="UP000283672">
    <property type="component" value="Unassembled WGS sequence"/>
</dbReference>
<feature type="chain" id="PRO_5042709076" evidence="2">
    <location>
        <begin position="21"/>
        <end position="274"/>
    </location>
</feature>
<dbReference type="Proteomes" id="UP001209417">
    <property type="component" value="Unassembled WGS sequence"/>
</dbReference>
<dbReference type="AlphaFoldDB" id="A0A3E4SM92"/>
<feature type="region of interest" description="Disordered" evidence="1">
    <location>
        <begin position="228"/>
        <end position="274"/>
    </location>
</feature>
<dbReference type="EMBL" id="QSAG01000010">
    <property type="protein sequence ID" value="RGW43019.1"/>
    <property type="molecule type" value="Genomic_DNA"/>
</dbReference>
<dbReference type="Pfam" id="PF14289">
    <property type="entry name" value="DUF4369"/>
    <property type="match status" value="1"/>
</dbReference>
<dbReference type="EMBL" id="VZAP01000110">
    <property type="protein sequence ID" value="MQO92739.1"/>
    <property type="molecule type" value="Genomic_DNA"/>
</dbReference>
<evidence type="ECO:0000313" key="5">
    <source>
        <dbReference type="EMBL" id="MCP9500162.1"/>
    </source>
</evidence>
<feature type="signal peptide" evidence="2">
    <location>
        <begin position="1"/>
        <end position="20"/>
    </location>
</feature>
<evidence type="ECO:0000313" key="19">
    <source>
        <dbReference type="Proteomes" id="UP000284562"/>
    </source>
</evidence>
<proteinExistence type="predicted"/>
<evidence type="ECO:0000256" key="2">
    <source>
        <dbReference type="SAM" id="SignalP"/>
    </source>
</evidence>
<evidence type="ECO:0000259" key="3">
    <source>
        <dbReference type="Pfam" id="PF14289"/>
    </source>
</evidence>
<evidence type="ECO:0000313" key="12">
    <source>
        <dbReference type="EMBL" id="RGW43019.1"/>
    </source>
</evidence>
<evidence type="ECO:0000313" key="23">
    <source>
        <dbReference type="Proteomes" id="UP000421283"/>
    </source>
</evidence>
<comment type="caution">
    <text evidence="12">The sequence shown here is derived from an EMBL/GenBank/DDBJ whole genome shotgun (WGS) entry which is preliminary data.</text>
</comment>
<name>A0A3E4SM92_9BACT</name>
<reference evidence="16 17" key="1">
    <citation type="submission" date="2018-08" db="EMBL/GenBank/DDBJ databases">
        <title>A genome reference for cultivated species of the human gut microbiota.</title>
        <authorList>
            <person name="Zou Y."/>
            <person name="Xue W."/>
            <person name="Luo G."/>
        </authorList>
    </citation>
    <scope>NUCLEOTIDE SEQUENCE [LARGE SCALE GENOMIC DNA]</scope>
    <source>
        <strain evidence="13 20">AF11-14</strain>
        <strain evidence="12 18">AF12-50</strain>
        <strain evidence="15 17">AF38-11</strain>
        <strain evidence="14 19">AF43-2</strain>
        <strain evidence="11 16">TF06-40</strain>
    </source>
</reference>
<reference evidence="23" key="2">
    <citation type="submission" date="2019-09" db="EMBL/GenBank/DDBJ databases">
        <title>Distinct polysaccharide growth profiles of human intestinal Prevotella copri isolates.</title>
        <authorList>
            <person name="Fehlner-Peach H."/>
            <person name="Magnabosco C."/>
            <person name="Raghavan V."/>
            <person name="Scher J.U."/>
            <person name="Tett A."/>
            <person name="Cox L.M."/>
            <person name="Gottsegen C."/>
            <person name="Watters A."/>
            <person name="Wiltshire- Gordon J.D."/>
            <person name="Segata N."/>
            <person name="Bonneau R."/>
            <person name="Littman D.R."/>
        </authorList>
    </citation>
    <scope>NUCLEOTIDE SEQUENCE [LARGE SCALE GENOMIC DNA]</scope>
    <source>
        <strain evidence="23">iAU3127</strain>
    </source>
</reference>
<evidence type="ECO:0000313" key="14">
    <source>
        <dbReference type="EMBL" id="RHK46646.1"/>
    </source>
</evidence>
<dbReference type="EMBL" id="QSAQ01000021">
    <property type="protein sequence ID" value="RGW67527.1"/>
    <property type="molecule type" value="Genomic_DNA"/>
</dbReference>
<dbReference type="Proteomes" id="UP001200307">
    <property type="component" value="Unassembled WGS sequence"/>
</dbReference>
<evidence type="ECO:0000256" key="1">
    <source>
        <dbReference type="SAM" id="MobiDB-lite"/>
    </source>
</evidence>
<dbReference type="EMBL" id="JANDXR010000001">
    <property type="protein sequence ID" value="MCP9500162.1"/>
    <property type="molecule type" value="Genomic_DNA"/>
</dbReference>
<evidence type="ECO:0000313" key="20">
    <source>
        <dbReference type="Proteomes" id="UP000286077"/>
    </source>
</evidence>
<evidence type="ECO:0000313" key="15">
    <source>
        <dbReference type="EMBL" id="RHL41540.1"/>
    </source>
</evidence>
<evidence type="ECO:0000313" key="16">
    <source>
        <dbReference type="Proteomes" id="UP000261187"/>
    </source>
</evidence>
<dbReference type="EMBL" id="JAJTVO010000001">
    <property type="protein sequence ID" value="MCE4120723.1"/>
    <property type="molecule type" value="Genomic_DNA"/>
</dbReference>